<gene>
    <name evidence="1" type="ORF">CUT44_10735</name>
</gene>
<dbReference type="EMBL" id="PGGW01000039">
    <property type="protein sequence ID" value="PJE97614.1"/>
    <property type="molecule type" value="Genomic_DNA"/>
</dbReference>
<dbReference type="Pfam" id="PF13787">
    <property type="entry name" value="HXXEE"/>
    <property type="match status" value="1"/>
</dbReference>
<organism evidence="1 2">
    <name type="scientific">Streptomyces carminius</name>
    <dbReference type="NCBI Taxonomy" id="2665496"/>
    <lineage>
        <taxon>Bacteria</taxon>
        <taxon>Bacillati</taxon>
        <taxon>Actinomycetota</taxon>
        <taxon>Actinomycetes</taxon>
        <taxon>Kitasatosporales</taxon>
        <taxon>Streptomycetaceae</taxon>
        <taxon>Streptomyces</taxon>
    </lineage>
</organism>
<dbReference type="InterPro" id="IPR025671">
    <property type="entry name" value="HXXEE"/>
</dbReference>
<name>A0A2M8M083_9ACTN</name>
<protein>
    <submittedName>
        <fullName evidence="1">HXXEE domain-containing protein</fullName>
    </submittedName>
</protein>
<proteinExistence type="predicted"/>
<evidence type="ECO:0000313" key="1">
    <source>
        <dbReference type="EMBL" id="PJE97614.1"/>
    </source>
</evidence>
<dbReference type="RefSeq" id="WP_100201704.1">
    <property type="nucleotide sequence ID" value="NZ_PGGW01000039.1"/>
</dbReference>
<keyword evidence="2" id="KW-1185">Reference proteome</keyword>
<comment type="caution">
    <text evidence="1">The sequence shown here is derived from an EMBL/GenBank/DDBJ whole genome shotgun (WGS) entry which is preliminary data.</text>
</comment>
<sequence>MSRRQTDEPVGAGATLGLPAAWAVHDAEELLAVPHWVRTRVPGLRECFPQVPDAVWRRLESVDGREFALAVAGMGVLVAAAAADGRRTGGRSRFYQAALDGFGLHGLAHLAQAAAVRGYTPGSATSPLVVVPFWLWARTRLRRAGVLRPLRTRDAVLGLGAAGAALAGTPAVARRLSRPTAGRRP</sequence>
<dbReference type="Proteomes" id="UP000230407">
    <property type="component" value="Unassembled WGS sequence"/>
</dbReference>
<reference evidence="1 2" key="1">
    <citation type="submission" date="2017-11" db="EMBL/GenBank/DDBJ databases">
        <title>Streptomyces carmine sp. nov., a novel actinomycete isolated from Sophora alopecuroides in Xinjiang, China.</title>
        <authorList>
            <person name="Wang Y."/>
            <person name="Luo X."/>
            <person name="Wan C."/>
            <person name="Zhang L."/>
        </authorList>
    </citation>
    <scope>NUCLEOTIDE SEQUENCE [LARGE SCALE GENOMIC DNA]</scope>
    <source>
        <strain evidence="1 2">TRM SA0054</strain>
    </source>
</reference>
<accession>A0A2M8M083</accession>
<dbReference type="AlphaFoldDB" id="A0A2M8M083"/>
<evidence type="ECO:0000313" key="2">
    <source>
        <dbReference type="Proteomes" id="UP000230407"/>
    </source>
</evidence>